<evidence type="ECO:0000313" key="2">
    <source>
        <dbReference type="EMBL" id="KAF7384052.1"/>
    </source>
</evidence>
<name>A0A834J9Q7_VESGE</name>
<dbReference type="EMBL" id="JACSDZ010000018">
    <property type="protein sequence ID" value="KAF7384052.1"/>
    <property type="molecule type" value="Genomic_DNA"/>
</dbReference>
<keyword evidence="1" id="KW-1133">Transmembrane helix</keyword>
<dbReference type="AlphaFoldDB" id="A0A834J9Q7"/>
<accession>A0A834J9Q7</accession>
<reference evidence="2" key="1">
    <citation type="journal article" date="2020" name="G3 (Bethesda)">
        <title>High-Quality Assemblies for Three Invasive Social Wasps from the &lt;i&gt;Vespula&lt;/i&gt; Genus.</title>
        <authorList>
            <person name="Harrop T.W.R."/>
            <person name="Guhlin J."/>
            <person name="McLaughlin G.M."/>
            <person name="Permina E."/>
            <person name="Stockwell P."/>
            <person name="Gilligan J."/>
            <person name="Le Lec M.F."/>
            <person name="Gruber M.A.M."/>
            <person name="Quinn O."/>
            <person name="Lovegrove M."/>
            <person name="Duncan E.J."/>
            <person name="Remnant E.J."/>
            <person name="Van Eeckhoven J."/>
            <person name="Graham B."/>
            <person name="Knapp R.A."/>
            <person name="Langford K.W."/>
            <person name="Kronenberg Z."/>
            <person name="Press M.O."/>
            <person name="Eacker S.M."/>
            <person name="Wilson-Rankin E.E."/>
            <person name="Purcell J."/>
            <person name="Lester P.J."/>
            <person name="Dearden P.K."/>
        </authorList>
    </citation>
    <scope>NUCLEOTIDE SEQUENCE</scope>
    <source>
        <strain evidence="2">Linc-1</strain>
    </source>
</reference>
<keyword evidence="1" id="KW-0812">Transmembrane</keyword>
<organism evidence="2 3">
    <name type="scientific">Vespula germanica</name>
    <name type="common">German yellow jacket</name>
    <name type="synonym">Paravespula germanica</name>
    <dbReference type="NCBI Taxonomy" id="30212"/>
    <lineage>
        <taxon>Eukaryota</taxon>
        <taxon>Metazoa</taxon>
        <taxon>Ecdysozoa</taxon>
        <taxon>Arthropoda</taxon>
        <taxon>Hexapoda</taxon>
        <taxon>Insecta</taxon>
        <taxon>Pterygota</taxon>
        <taxon>Neoptera</taxon>
        <taxon>Endopterygota</taxon>
        <taxon>Hymenoptera</taxon>
        <taxon>Apocrita</taxon>
        <taxon>Aculeata</taxon>
        <taxon>Vespoidea</taxon>
        <taxon>Vespidae</taxon>
        <taxon>Vespinae</taxon>
        <taxon>Vespula</taxon>
    </lineage>
</organism>
<proteinExistence type="predicted"/>
<evidence type="ECO:0000313" key="3">
    <source>
        <dbReference type="Proteomes" id="UP000617340"/>
    </source>
</evidence>
<keyword evidence="1" id="KW-0472">Membrane</keyword>
<gene>
    <name evidence="2" type="ORF">HZH68_014809</name>
</gene>
<keyword evidence="3" id="KW-1185">Reference proteome</keyword>
<sequence>MFNFLKVKKGWRESMLGAPRRLLVTLGSLSRDSSSCPATVKGVGHGFSSPAVTTTAVVVVVAAAAAAAAAADAPFPLFFYFVA</sequence>
<comment type="caution">
    <text evidence="2">The sequence shown here is derived from an EMBL/GenBank/DDBJ whole genome shotgun (WGS) entry which is preliminary data.</text>
</comment>
<feature type="transmembrane region" description="Helical" evidence="1">
    <location>
        <begin position="54"/>
        <end position="82"/>
    </location>
</feature>
<evidence type="ECO:0000256" key="1">
    <source>
        <dbReference type="SAM" id="Phobius"/>
    </source>
</evidence>
<dbReference type="Proteomes" id="UP000617340">
    <property type="component" value="Unassembled WGS sequence"/>
</dbReference>
<protein>
    <submittedName>
        <fullName evidence="2">Uncharacterized protein</fullName>
    </submittedName>
</protein>